<dbReference type="Pfam" id="PF17164">
    <property type="entry name" value="DUF5122"/>
    <property type="match status" value="5"/>
</dbReference>
<gene>
    <name evidence="1" type="ORF">SAMN04490202_5322</name>
</gene>
<evidence type="ECO:0000313" key="1">
    <source>
        <dbReference type="EMBL" id="SDP64457.1"/>
    </source>
</evidence>
<sequence>MISLYGRHPNPDKDDSQGDARMSIQSVLSLPTPVSMAGRLDTRFAAHGKAQVYFADSLSSMTNGIAIDSSGRLLVAAKVGMAHGSRFGLARLLEDGSADLGFGEQGSVIGQFEPGFDAMAGKVQVLADGRLLVVGLHYENAHRSLPALAMFDAHGHPVQDFGDNGHCVVRLPGNLSHGVRDAWLPPGVPGAEVCDVNVQEDGRILLVANHHFELADYAGILIRLQSNGALDNSFNGRGFVIVRHLLMNTWLSTLKLQADGRIIVAGSVNFPEEGLLARYHTDGGLDESFAVDGFMSFKTQDRSAQVSQIVQHHNGAIHCFGSSRDPMHCLALKVHCNGRPDIHCNGGLPQLLEIGACGCQWTAAHLNPDGSVLTAGATIGGIEADFIVARYKPDGQLDPHFGDRTGWVRTRLGRSLDSATSIAVQDDGNIVVGGYSLDGNYRAVVARYLA</sequence>
<name>A0A1H0UDZ6_PSERE</name>
<accession>A0A1H0UDZ6</accession>
<proteinExistence type="predicted"/>
<organism evidence="1 2">
    <name type="scientific">Pseudomonas reinekei</name>
    <dbReference type="NCBI Taxonomy" id="395598"/>
    <lineage>
        <taxon>Bacteria</taxon>
        <taxon>Pseudomonadati</taxon>
        <taxon>Pseudomonadota</taxon>
        <taxon>Gammaproteobacteria</taxon>
        <taxon>Pseudomonadales</taxon>
        <taxon>Pseudomonadaceae</taxon>
        <taxon>Pseudomonas</taxon>
    </lineage>
</organism>
<dbReference type="Gene3D" id="2.80.10.50">
    <property type="match status" value="2"/>
</dbReference>
<protein>
    <submittedName>
        <fullName evidence="1">Delta-60 repeat domain-containing protein</fullName>
    </submittedName>
</protein>
<reference evidence="1 2" key="1">
    <citation type="submission" date="2016-10" db="EMBL/GenBank/DDBJ databases">
        <authorList>
            <person name="de Groot N.N."/>
        </authorList>
    </citation>
    <scope>NUCLEOTIDE SEQUENCE [LARGE SCALE GENOMIC DNA]</scope>
    <source>
        <strain evidence="1 2">BS3776</strain>
    </source>
</reference>
<dbReference type="EMBL" id="LT629709">
    <property type="protein sequence ID" value="SDP64457.1"/>
    <property type="molecule type" value="Genomic_DNA"/>
</dbReference>
<dbReference type="InterPro" id="IPR013431">
    <property type="entry name" value="Delta_60_rpt"/>
</dbReference>
<dbReference type="AlphaFoldDB" id="A0A1H0UDZ6"/>
<evidence type="ECO:0000313" key="2">
    <source>
        <dbReference type="Proteomes" id="UP000198549"/>
    </source>
</evidence>
<dbReference type="SUPFAM" id="SSF63829">
    <property type="entry name" value="Calcium-dependent phosphotriesterase"/>
    <property type="match status" value="1"/>
</dbReference>
<dbReference type="NCBIfam" id="TIGR02608">
    <property type="entry name" value="delta_60_rpt"/>
    <property type="match status" value="6"/>
</dbReference>
<dbReference type="Proteomes" id="UP000198549">
    <property type="component" value="Chromosome I"/>
</dbReference>